<dbReference type="PANTHER" id="PTHR45224:SF3">
    <property type="entry name" value="OS11G0506300 PROTEIN"/>
    <property type="match status" value="1"/>
</dbReference>
<comment type="caution">
    <text evidence="2">The sequence shown here is derived from an EMBL/GenBank/DDBJ whole genome shotgun (WGS) entry which is preliminary data.</text>
</comment>
<evidence type="ECO:0000313" key="3">
    <source>
        <dbReference type="Proteomes" id="UP000823388"/>
    </source>
</evidence>
<protein>
    <recommendedName>
        <fullName evidence="4">No apical meristem-associated C-terminal domain-containing protein</fullName>
    </recommendedName>
</protein>
<organism evidence="2 3">
    <name type="scientific">Panicum virgatum</name>
    <name type="common">Blackwell switchgrass</name>
    <dbReference type="NCBI Taxonomy" id="38727"/>
    <lineage>
        <taxon>Eukaryota</taxon>
        <taxon>Viridiplantae</taxon>
        <taxon>Streptophyta</taxon>
        <taxon>Embryophyta</taxon>
        <taxon>Tracheophyta</taxon>
        <taxon>Spermatophyta</taxon>
        <taxon>Magnoliopsida</taxon>
        <taxon>Liliopsida</taxon>
        <taxon>Poales</taxon>
        <taxon>Poaceae</taxon>
        <taxon>PACMAD clade</taxon>
        <taxon>Panicoideae</taxon>
        <taxon>Panicodae</taxon>
        <taxon>Paniceae</taxon>
        <taxon>Panicinae</taxon>
        <taxon>Panicum</taxon>
        <taxon>Panicum sect. Hiantes</taxon>
    </lineage>
</organism>
<gene>
    <name evidence="2" type="ORF">PVAP13_2NG358303</name>
</gene>
<feature type="region of interest" description="Disordered" evidence="1">
    <location>
        <begin position="88"/>
        <end position="112"/>
    </location>
</feature>
<dbReference type="AlphaFoldDB" id="A0A8T0VQG7"/>
<feature type="compositionally biased region" description="Polar residues" evidence="1">
    <location>
        <begin position="88"/>
        <end position="100"/>
    </location>
</feature>
<dbReference type="Proteomes" id="UP000823388">
    <property type="component" value="Chromosome 2N"/>
</dbReference>
<accession>A0A8T0VQG7</accession>
<name>A0A8T0VQG7_PANVG</name>
<dbReference type="PANTHER" id="PTHR45224">
    <property type="entry name" value="OS01G0527900 PROTEIN-RELATED"/>
    <property type="match status" value="1"/>
</dbReference>
<evidence type="ECO:0000313" key="2">
    <source>
        <dbReference type="EMBL" id="KAG2635494.1"/>
    </source>
</evidence>
<evidence type="ECO:0000256" key="1">
    <source>
        <dbReference type="SAM" id="MobiDB-lite"/>
    </source>
</evidence>
<reference evidence="2" key="1">
    <citation type="submission" date="2020-05" db="EMBL/GenBank/DDBJ databases">
        <title>WGS assembly of Panicum virgatum.</title>
        <authorList>
            <person name="Lovell J.T."/>
            <person name="Jenkins J."/>
            <person name="Shu S."/>
            <person name="Juenger T.E."/>
            <person name="Schmutz J."/>
        </authorList>
    </citation>
    <scope>NUCLEOTIDE SEQUENCE</scope>
    <source>
        <strain evidence="2">AP13</strain>
    </source>
</reference>
<sequence length="385" mass="44199">MSRYARKEAAVVVAQDLLKEDAARMHKAGRARVPLVPEQSSSGWVARVPKQRSSGYGEAATPPESFTDGSCFFNASAGSFFSSAKQSPVAQPWNSQSSDPATWGDATPPGSFTNFIQPNLSQQFNFVGESSQDNTYVNVDSGDKAPKTEKRIFWTQDEDVRMLNSTDPTIGTIGADRKNDQYWTDVEATYNETTPCYRRRNAKQINDRFHNVNKRTDLFHNAWLKAIMIYTSYNEQIWIEKAHVLYIKDNEKLNLGRFVLMEVWDTIKTEAKKRKGSCREKEGDDSSRIDEDRLYEQPRPMGQKTAKKLKYAKSKEVDHIDLEELDKFDKIQCEEHANRLKVLETRIFDTYNRLLLMDVSLMSNEEKLDHADTMRCLKKKLFANN</sequence>
<proteinExistence type="predicted"/>
<keyword evidence="3" id="KW-1185">Reference proteome</keyword>
<evidence type="ECO:0008006" key="4">
    <source>
        <dbReference type="Google" id="ProtNLM"/>
    </source>
</evidence>
<dbReference type="EMBL" id="CM029040">
    <property type="protein sequence ID" value="KAG2635494.1"/>
    <property type="molecule type" value="Genomic_DNA"/>
</dbReference>